<keyword evidence="4" id="KW-0472">Membrane</keyword>
<keyword evidence="2" id="KW-0488">Methylation</keyword>
<organism evidence="5 6">
    <name type="scientific">Acinetobacter tibetensis</name>
    <dbReference type="NCBI Taxonomy" id="2943497"/>
    <lineage>
        <taxon>Bacteria</taxon>
        <taxon>Pseudomonadati</taxon>
        <taxon>Pseudomonadota</taxon>
        <taxon>Gammaproteobacteria</taxon>
        <taxon>Moraxellales</taxon>
        <taxon>Moraxellaceae</taxon>
        <taxon>Acinetobacter</taxon>
    </lineage>
</organism>
<dbReference type="NCBIfam" id="TIGR02532">
    <property type="entry name" value="IV_pilin_GFxxxE"/>
    <property type="match status" value="1"/>
</dbReference>
<dbReference type="Proteomes" id="UP001056716">
    <property type="component" value="Chromosome"/>
</dbReference>
<keyword evidence="4" id="KW-1133">Transmembrane helix</keyword>
<dbReference type="InterPro" id="IPR001082">
    <property type="entry name" value="Pilin"/>
</dbReference>
<comment type="similarity">
    <text evidence="1 3">Belongs to the N-Me-Phe pilin family.</text>
</comment>
<evidence type="ECO:0000313" key="6">
    <source>
        <dbReference type="Proteomes" id="UP001056716"/>
    </source>
</evidence>
<dbReference type="InterPro" id="IPR012902">
    <property type="entry name" value="N_methyl_site"/>
</dbReference>
<dbReference type="KEGG" id="atz:M5E07_01280"/>
<dbReference type="GO" id="GO:0007155">
    <property type="term" value="P:cell adhesion"/>
    <property type="evidence" value="ECO:0007669"/>
    <property type="project" value="InterPro"/>
</dbReference>
<name>A0AAE9LRW1_9GAMM</name>
<evidence type="ECO:0000256" key="3">
    <source>
        <dbReference type="RuleBase" id="RU000389"/>
    </source>
</evidence>
<dbReference type="RefSeq" id="WP_252221253.1">
    <property type="nucleotide sequence ID" value="NZ_CP098732.1"/>
</dbReference>
<reference evidence="5" key="1">
    <citation type="submission" date="2022-06" db="EMBL/GenBank/DDBJ databases">
        <title>Isolation, identification and characterization of iprodione-degrading strains in Lhasa, Tibet.</title>
        <authorList>
            <person name="Pan H."/>
        </authorList>
    </citation>
    <scope>NUCLEOTIDE SEQUENCE</scope>
    <source>
        <strain evidence="5">Y-23</strain>
    </source>
</reference>
<protein>
    <submittedName>
        <fullName evidence="5">Pilin</fullName>
    </submittedName>
</protein>
<evidence type="ECO:0000313" key="5">
    <source>
        <dbReference type="EMBL" id="USE83514.1"/>
    </source>
</evidence>
<dbReference type="Gene3D" id="3.30.700.10">
    <property type="entry name" value="Glycoprotein, Type 4 Pilin"/>
    <property type="match status" value="1"/>
</dbReference>
<sequence>MAMERGFTLIELMIVVAIIALLAAIALPAYQDYTIRARVVEGITLAGSAKVAVASEAIISAGDLNRVATAWNTQATNKGATSKYVESVLIDPQSGEISILFKGDKVGIASTENLLILSPFVQVNGATTKPLKNALAAGESGVVDWACSSKTQEMAKKMDMLGATLGNIQPKFVPSSCR</sequence>
<evidence type="ECO:0000256" key="4">
    <source>
        <dbReference type="SAM" id="Phobius"/>
    </source>
</evidence>
<dbReference type="GO" id="GO:0009289">
    <property type="term" value="C:pilus"/>
    <property type="evidence" value="ECO:0007669"/>
    <property type="project" value="InterPro"/>
</dbReference>
<dbReference type="AlphaFoldDB" id="A0AAE9LRW1"/>
<feature type="transmembrane region" description="Helical" evidence="4">
    <location>
        <begin position="12"/>
        <end position="30"/>
    </location>
</feature>
<proteinExistence type="inferred from homology"/>
<evidence type="ECO:0000256" key="2">
    <source>
        <dbReference type="ARBA" id="ARBA00022481"/>
    </source>
</evidence>
<keyword evidence="4" id="KW-0812">Transmembrane</keyword>
<dbReference type="Pfam" id="PF00114">
    <property type="entry name" value="Pilin"/>
    <property type="match status" value="1"/>
</dbReference>
<dbReference type="Pfam" id="PF07963">
    <property type="entry name" value="N_methyl"/>
    <property type="match status" value="1"/>
</dbReference>
<dbReference type="PROSITE" id="PS00409">
    <property type="entry name" value="PROKAR_NTER_METHYL"/>
    <property type="match status" value="1"/>
</dbReference>
<accession>A0AAE9LRW1</accession>
<keyword evidence="3" id="KW-0281">Fimbrium</keyword>
<dbReference type="SUPFAM" id="SSF54523">
    <property type="entry name" value="Pili subunits"/>
    <property type="match status" value="1"/>
</dbReference>
<keyword evidence="6" id="KW-1185">Reference proteome</keyword>
<dbReference type="EMBL" id="CP098732">
    <property type="protein sequence ID" value="USE83514.1"/>
    <property type="molecule type" value="Genomic_DNA"/>
</dbReference>
<gene>
    <name evidence="5" type="ORF">M5E07_01280</name>
</gene>
<dbReference type="InterPro" id="IPR045584">
    <property type="entry name" value="Pilin-like"/>
</dbReference>
<evidence type="ECO:0000256" key="1">
    <source>
        <dbReference type="ARBA" id="ARBA00005233"/>
    </source>
</evidence>